<dbReference type="PANTHER" id="PTHR33908:SF11">
    <property type="entry name" value="MEMBRANE PROTEIN"/>
    <property type="match status" value="1"/>
</dbReference>
<evidence type="ECO:0000256" key="4">
    <source>
        <dbReference type="ARBA" id="ARBA00022679"/>
    </source>
</evidence>
<keyword evidence="6 8" id="KW-1133">Transmembrane helix</keyword>
<keyword evidence="4 9" id="KW-0808">Transferase</keyword>
<evidence type="ECO:0000313" key="9">
    <source>
        <dbReference type="EMBL" id="HCE17438.1"/>
    </source>
</evidence>
<evidence type="ECO:0000256" key="2">
    <source>
        <dbReference type="ARBA" id="ARBA00022475"/>
    </source>
</evidence>
<evidence type="ECO:0000256" key="3">
    <source>
        <dbReference type="ARBA" id="ARBA00022676"/>
    </source>
</evidence>
<reference evidence="9 10" key="1">
    <citation type="journal article" date="2018" name="Nat. Biotechnol.">
        <title>A standardized bacterial taxonomy based on genome phylogeny substantially revises the tree of life.</title>
        <authorList>
            <person name="Parks D.H."/>
            <person name="Chuvochina M."/>
            <person name="Waite D.W."/>
            <person name="Rinke C."/>
            <person name="Skarshewski A."/>
            <person name="Chaumeil P.A."/>
            <person name="Hugenholtz P."/>
        </authorList>
    </citation>
    <scope>NUCLEOTIDE SEQUENCE [LARGE SCALE GENOMIC DNA]</scope>
    <source>
        <strain evidence="9">UBA8781</strain>
    </source>
</reference>
<feature type="transmembrane region" description="Helical" evidence="8">
    <location>
        <begin position="334"/>
        <end position="355"/>
    </location>
</feature>
<evidence type="ECO:0000256" key="6">
    <source>
        <dbReference type="ARBA" id="ARBA00022989"/>
    </source>
</evidence>
<proteinExistence type="predicted"/>
<keyword evidence="7 8" id="KW-0472">Membrane</keyword>
<feature type="transmembrane region" description="Helical" evidence="8">
    <location>
        <begin position="155"/>
        <end position="172"/>
    </location>
</feature>
<feature type="transmembrane region" description="Helical" evidence="8">
    <location>
        <begin position="103"/>
        <end position="121"/>
    </location>
</feature>
<evidence type="ECO:0000256" key="5">
    <source>
        <dbReference type="ARBA" id="ARBA00022692"/>
    </source>
</evidence>
<dbReference type="EMBL" id="DPBP01000026">
    <property type="protein sequence ID" value="HCE17438.1"/>
    <property type="molecule type" value="Genomic_DNA"/>
</dbReference>
<dbReference type="GO" id="GO:0009103">
    <property type="term" value="P:lipopolysaccharide biosynthetic process"/>
    <property type="evidence" value="ECO:0007669"/>
    <property type="project" value="UniProtKB-ARBA"/>
</dbReference>
<feature type="transmembrane region" description="Helical" evidence="8">
    <location>
        <begin position="197"/>
        <end position="216"/>
    </location>
</feature>
<evidence type="ECO:0000256" key="7">
    <source>
        <dbReference type="ARBA" id="ARBA00023136"/>
    </source>
</evidence>
<evidence type="ECO:0000313" key="10">
    <source>
        <dbReference type="Proteomes" id="UP000264141"/>
    </source>
</evidence>
<feature type="transmembrane region" description="Helical" evidence="8">
    <location>
        <begin position="312"/>
        <end position="328"/>
    </location>
</feature>
<dbReference type="InterPro" id="IPR050297">
    <property type="entry name" value="LipidA_mod_glycosyltrf_83"/>
</dbReference>
<dbReference type="PANTHER" id="PTHR33908">
    <property type="entry name" value="MANNOSYLTRANSFERASE YKCB-RELATED"/>
    <property type="match status" value="1"/>
</dbReference>
<protein>
    <submittedName>
        <fullName evidence="9">Glycosyl transferase</fullName>
    </submittedName>
</protein>
<feature type="transmembrane region" description="Helical" evidence="8">
    <location>
        <begin position="223"/>
        <end position="246"/>
    </location>
</feature>
<dbReference type="AlphaFoldDB" id="A0A3D1JI42"/>
<keyword evidence="2" id="KW-1003">Cell membrane</keyword>
<keyword evidence="5 8" id="KW-0812">Transmembrane</keyword>
<dbReference type="GO" id="GO:0016763">
    <property type="term" value="F:pentosyltransferase activity"/>
    <property type="evidence" value="ECO:0007669"/>
    <property type="project" value="TreeGrafter"/>
</dbReference>
<feature type="transmembrane region" description="Helical" evidence="8">
    <location>
        <begin position="78"/>
        <end position="96"/>
    </location>
</feature>
<evidence type="ECO:0000256" key="8">
    <source>
        <dbReference type="SAM" id="Phobius"/>
    </source>
</evidence>
<accession>A0A3D1JI42</accession>
<feature type="transmembrane region" description="Helical" evidence="8">
    <location>
        <begin position="20"/>
        <end position="37"/>
    </location>
</feature>
<comment type="subcellular location">
    <subcellularLocation>
        <location evidence="1">Cell membrane</location>
        <topology evidence="1">Multi-pass membrane protein</topology>
    </subcellularLocation>
</comment>
<dbReference type="Proteomes" id="UP000264141">
    <property type="component" value="Unassembled WGS sequence"/>
</dbReference>
<feature type="transmembrane region" description="Helical" evidence="8">
    <location>
        <begin position="286"/>
        <end position="303"/>
    </location>
</feature>
<comment type="caution">
    <text evidence="9">The sequence shown here is derived from an EMBL/GenBank/DDBJ whole genome shotgun (WGS) entry which is preliminary data.</text>
</comment>
<feature type="transmembrane region" description="Helical" evidence="8">
    <location>
        <begin position="376"/>
        <end position="400"/>
    </location>
</feature>
<evidence type="ECO:0000256" key="1">
    <source>
        <dbReference type="ARBA" id="ARBA00004651"/>
    </source>
</evidence>
<keyword evidence="3" id="KW-0328">Glycosyltransferase</keyword>
<dbReference type="STRING" id="229919.GCA_001050195_03452"/>
<gene>
    <name evidence="9" type="ORF">DEQ80_06230</name>
</gene>
<feature type="transmembrane region" description="Helical" evidence="8">
    <location>
        <begin position="127"/>
        <end position="148"/>
    </location>
</feature>
<name>A0A3D1JI42_9CHLR</name>
<organism evidence="9 10">
    <name type="scientific">Anaerolinea thermolimosa</name>
    <dbReference type="NCBI Taxonomy" id="229919"/>
    <lineage>
        <taxon>Bacteria</taxon>
        <taxon>Bacillati</taxon>
        <taxon>Chloroflexota</taxon>
        <taxon>Anaerolineae</taxon>
        <taxon>Anaerolineales</taxon>
        <taxon>Anaerolineaceae</taxon>
        <taxon>Anaerolinea</taxon>
    </lineage>
</organism>
<sequence>MIASSKEAVNRQKSGWRRIWMLVVAAGILFLAFYRLTDYPLTWFDEGSHLHVSKALVKYGVYADYSSEGFRYYGPTNGLGPTVLLPIAGVFRLLGIGLLQARLVMVVYLLVGLFLFYRLTVSLEGDGWHALAFLLLFASRGVSILEYGRQVLGEVPALVFLLGGLLVWWQAWEKPSWGKLVLAGMLLGLSVVTKSQVLLFLGPALVLAWLANLVYYRLLPQRVFLLPGLVTAGLFAAWQAFLLFGLDPQASIGNLSLLRETSGSAAFVFSAELIRRSLSELISVRGYFGLLGVGLLYGATLILPRRIEAQKWGILWMMAAFNLLWYVLASISWVRYAFIGLALACIFTARFLYDLTRELKPRLREFWQAVREKRPVPGTVAAQGALALAVAGVVLGSLALNVRDVLAPGENTPMLMAAYLNQHVPLDAVIETYEPEMGFLTDHRYHYPPHSYLNKTIQFTWLGGSLPGEGYDFIQKEKPEYVLVGKFAAWVQFYSIPEIESRYDRLITIGPYQLYRLRGVSSNFTP</sequence>
<dbReference type="GO" id="GO:0005886">
    <property type="term" value="C:plasma membrane"/>
    <property type="evidence" value="ECO:0007669"/>
    <property type="project" value="UniProtKB-SubCell"/>
</dbReference>